<dbReference type="CDD" id="cd06262">
    <property type="entry name" value="metallo-hydrolase-like_MBL-fold"/>
    <property type="match status" value="1"/>
</dbReference>
<reference evidence="6 7" key="1">
    <citation type="submission" date="2016-07" db="EMBL/GenBank/DDBJ databases">
        <title>Genome analysis of Flavihumibacter stibioxidans YS-17.</title>
        <authorList>
            <person name="Shi K."/>
            <person name="Han Y."/>
            <person name="Wang G."/>
        </authorList>
    </citation>
    <scope>NUCLEOTIDE SEQUENCE [LARGE SCALE GENOMIC DNA]</scope>
    <source>
        <strain evidence="6 7">YS-17</strain>
    </source>
</reference>
<evidence type="ECO:0000256" key="1">
    <source>
        <dbReference type="ARBA" id="ARBA00001947"/>
    </source>
</evidence>
<protein>
    <submittedName>
        <fullName evidence="6">MBL fold hydrolase</fullName>
    </submittedName>
</protein>
<keyword evidence="4" id="KW-0862">Zinc</keyword>
<dbReference type="EMBL" id="MBUA01000001">
    <property type="protein sequence ID" value="MBC6490626.1"/>
    <property type="molecule type" value="Genomic_DNA"/>
</dbReference>
<dbReference type="InterPro" id="IPR001279">
    <property type="entry name" value="Metallo-B-lactamas"/>
</dbReference>
<dbReference type="Proteomes" id="UP000765802">
    <property type="component" value="Unassembled WGS sequence"/>
</dbReference>
<keyword evidence="3 6" id="KW-0378">Hydrolase</keyword>
<proteinExistence type="predicted"/>
<evidence type="ECO:0000313" key="7">
    <source>
        <dbReference type="Proteomes" id="UP000765802"/>
    </source>
</evidence>
<organism evidence="6 7">
    <name type="scientific">Flavihumibacter stibioxidans</name>
    <dbReference type="NCBI Taxonomy" id="1834163"/>
    <lineage>
        <taxon>Bacteria</taxon>
        <taxon>Pseudomonadati</taxon>
        <taxon>Bacteroidota</taxon>
        <taxon>Chitinophagia</taxon>
        <taxon>Chitinophagales</taxon>
        <taxon>Chitinophagaceae</taxon>
        <taxon>Flavihumibacter</taxon>
    </lineage>
</organism>
<dbReference type="GO" id="GO:0016787">
    <property type="term" value="F:hydrolase activity"/>
    <property type="evidence" value="ECO:0007669"/>
    <property type="project" value="UniProtKB-KW"/>
</dbReference>
<evidence type="ECO:0000259" key="5">
    <source>
        <dbReference type="SMART" id="SM00849"/>
    </source>
</evidence>
<dbReference type="InterPro" id="IPR036866">
    <property type="entry name" value="RibonucZ/Hydroxyglut_hydro"/>
</dbReference>
<dbReference type="PANTHER" id="PTHR46233:SF3">
    <property type="entry name" value="HYDROXYACYLGLUTATHIONE HYDROLASE GLOC"/>
    <property type="match status" value="1"/>
</dbReference>
<dbReference type="Gene3D" id="3.60.15.10">
    <property type="entry name" value="Ribonuclease Z/Hydroxyacylglutathione hydrolase-like"/>
    <property type="match status" value="1"/>
</dbReference>
<feature type="domain" description="Metallo-beta-lactamase" evidence="5">
    <location>
        <begin position="13"/>
        <end position="195"/>
    </location>
</feature>
<dbReference type="Pfam" id="PF00753">
    <property type="entry name" value="Lactamase_B"/>
    <property type="match status" value="1"/>
</dbReference>
<accession>A0ABR7M7M4</accession>
<dbReference type="InterPro" id="IPR051453">
    <property type="entry name" value="MBL_Glyoxalase_II"/>
</dbReference>
<dbReference type="PANTHER" id="PTHR46233">
    <property type="entry name" value="HYDROXYACYLGLUTATHIONE HYDROLASE GLOC"/>
    <property type="match status" value="1"/>
</dbReference>
<comment type="caution">
    <text evidence="6">The sequence shown here is derived from an EMBL/GenBank/DDBJ whole genome shotgun (WGS) entry which is preliminary data.</text>
</comment>
<evidence type="ECO:0000256" key="3">
    <source>
        <dbReference type="ARBA" id="ARBA00022801"/>
    </source>
</evidence>
<evidence type="ECO:0000256" key="4">
    <source>
        <dbReference type="ARBA" id="ARBA00022833"/>
    </source>
</evidence>
<dbReference type="SUPFAM" id="SSF56281">
    <property type="entry name" value="Metallo-hydrolase/oxidoreductase"/>
    <property type="match status" value="1"/>
</dbReference>
<evidence type="ECO:0000313" key="6">
    <source>
        <dbReference type="EMBL" id="MBC6490626.1"/>
    </source>
</evidence>
<dbReference type="SMART" id="SM00849">
    <property type="entry name" value="Lactamase_B"/>
    <property type="match status" value="1"/>
</dbReference>
<keyword evidence="2" id="KW-0479">Metal-binding</keyword>
<gene>
    <name evidence="6" type="ORF">BC349_06590</name>
</gene>
<name>A0ABR7M7M4_9BACT</name>
<dbReference type="RefSeq" id="WP_187255915.1">
    <property type="nucleotide sequence ID" value="NZ_JBHULF010000006.1"/>
</dbReference>
<evidence type="ECO:0000256" key="2">
    <source>
        <dbReference type="ARBA" id="ARBA00022723"/>
    </source>
</evidence>
<sequence length="216" mass="24668">MLTIHLFEFSPIMENSYVLFNESGDCMIIDPGCYDQREEQQLKAFIDQHKLTPRLLLNTHCHLDHVFGNDFVHRTWKLELHIHPTEKLVLDFAPDSGKRWNLPFRNYDGPLHYIRGGDTIRLGTDELKVIEAPGHSPGHVCFYSESQQFVIGGDVLFRRSIGRTDLPGGNHSQLLNSIRTQLFTLPDAVRVYPGHGESTTIGFEKKNNPFLNGGDR</sequence>
<keyword evidence="7" id="KW-1185">Reference proteome</keyword>
<comment type="cofactor">
    <cofactor evidence="1">
        <name>Zn(2+)</name>
        <dbReference type="ChEBI" id="CHEBI:29105"/>
    </cofactor>
</comment>